<dbReference type="EMBL" id="CDMZ01000315">
    <property type="protein sequence ID" value="CEM11611.1"/>
    <property type="molecule type" value="Genomic_DNA"/>
</dbReference>
<name>A0A0G4FFH3_9ALVE</name>
<feature type="region of interest" description="Disordered" evidence="12">
    <location>
        <begin position="978"/>
        <end position="997"/>
    </location>
</feature>
<evidence type="ECO:0000256" key="6">
    <source>
        <dbReference type="ARBA" id="ARBA00037784"/>
    </source>
</evidence>
<keyword evidence="1" id="KW-0819">tRNA processing</keyword>
<evidence type="ECO:0000313" key="14">
    <source>
        <dbReference type="EMBL" id="CEM11611.1"/>
    </source>
</evidence>
<feature type="compositionally biased region" description="Basic and acidic residues" evidence="12">
    <location>
        <begin position="148"/>
        <end position="160"/>
    </location>
</feature>
<evidence type="ECO:0000256" key="5">
    <source>
        <dbReference type="ARBA" id="ARBA00037026"/>
    </source>
</evidence>
<dbReference type="VEuPathDB" id="CryptoDB:Cvel_16602"/>
<comment type="function">
    <text evidence="6">Specifically deaminates adenosine-37 to inosine in tRNA-Ala.</text>
</comment>
<feature type="region of interest" description="Disordered" evidence="12">
    <location>
        <begin position="732"/>
        <end position="795"/>
    </location>
</feature>
<evidence type="ECO:0000256" key="1">
    <source>
        <dbReference type="ARBA" id="ARBA00022694"/>
    </source>
</evidence>
<reference evidence="14" key="1">
    <citation type="submission" date="2014-11" db="EMBL/GenBank/DDBJ databases">
        <authorList>
            <person name="Otto D Thomas"/>
            <person name="Naeem Raeece"/>
        </authorList>
    </citation>
    <scope>NUCLEOTIDE SEQUENCE</scope>
</reference>
<feature type="region of interest" description="Disordered" evidence="12">
    <location>
        <begin position="1"/>
        <end position="24"/>
    </location>
</feature>
<evidence type="ECO:0000256" key="11">
    <source>
        <dbReference type="ARBA" id="ARBA00047635"/>
    </source>
</evidence>
<evidence type="ECO:0000256" key="3">
    <source>
        <dbReference type="ARBA" id="ARBA00022801"/>
    </source>
</evidence>
<dbReference type="EC" id="3.5.4.34" evidence="8"/>
<feature type="region of interest" description="Disordered" evidence="12">
    <location>
        <begin position="364"/>
        <end position="486"/>
    </location>
</feature>
<dbReference type="GO" id="GO:0046872">
    <property type="term" value="F:metal ion binding"/>
    <property type="evidence" value="ECO:0007669"/>
    <property type="project" value="UniProtKB-KW"/>
</dbReference>
<feature type="compositionally biased region" description="Pro residues" evidence="12">
    <location>
        <begin position="786"/>
        <end position="795"/>
    </location>
</feature>
<feature type="domain" description="A to I editase" evidence="13">
    <location>
        <begin position="297"/>
        <end position="525"/>
    </location>
</feature>
<feature type="compositionally biased region" description="Gly residues" evidence="12">
    <location>
        <begin position="398"/>
        <end position="409"/>
    </location>
</feature>
<evidence type="ECO:0000256" key="8">
    <source>
        <dbReference type="ARBA" id="ARBA00038940"/>
    </source>
</evidence>
<dbReference type="GO" id="GO:0008033">
    <property type="term" value="P:tRNA processing"/>
    <property type="evidence" value="ECO:0007669"/>
    <property type="project" value="UniProtKB-KW"/>
</dbReference>
<feature type="region of interest" description="Disordered" evidence="12">
    <location>
        <begin position="148"/>
        <end position="168"/>
    </location>
</feature>
<keyword evidence="4" id="KW-0862">Zinc</keyword>
<comment type="similarity">
    <text evidence="7">Belongs to the ADAT1 family.</text>
</comment>
<dbReference type="SMART" id="SM00552">
    <property type="entry name" value="ADEAMc"/>
    <property type="match status" value="1"/>
</dbReference>
<feature type="compositionally biased region" description="Basic and acidic residues" evidence="12">
    <location>
        <begin position="848"/>
        <end position="858"/>
    </location>
</feature>
<evidence type="ECO:0000256" key="7">
    <source>
        <dbReference type="ARBA" id="ARBA00038326"/>
    </source>
</evidence>
<dbReference type="Pfam" id="PF02137">
    <property type="entry name" value="A_deamin"/>
    <property type="match status" value="2"/>
</dbReference>
<dbReference type="PANTHER" id="PTHR46516">
    <property type="entry name" value="TRNA-SPECIFIC ADENOSINE DEAMINASE 1"/>
    <property type="match status" value="1"/>
</dbReference>
<feature type="compositionally biased region" description="Basic and acidic residues" evidence="12">
    <location>
        <begin position="379"/>
        <end position="396"/>
    </location>
</feature>
<feature type="compositionally biased region" description="Basic and acidic residues" evidence="12">
    <location>
        <begin position="1"/>
        <end position="14"/>
    </location>
</feature>
<evidence type="ECO:0000256" key="4">
    <source>
        <dbReference type="ARBA" id="ARBA00022833"/>
    </source>
</evidence>
<comment type="cofactor">
    <cofactor evidence="5">
        <name>1D-myo-inositol hexakisphosphate</name>
        <dbReference type="ChEBI" id="CHEBI:58130"/>
    </cofactor>
</comment>
<feature type="compositionally biased region" description="Basic and acidic residues" evidence="12">
    <location>
        <begin position="978"/>
        <end position="987"/>
    </location>
</feature>
<dbReference type="AlphaFoldDB" id="A0A0G4FFH3"/>
<organism evidence="14">
    <name type="scientific">Chromera velia CCMP2878</name>
    <dbReference type="NCBI Taxonomy" id="1169474"/>
    <lineage>
        <taxon>Eukaryota</taxon>
        <taxon>Sar</taxon>
        <taxon>Alveolata</taxon>
        <taxon>Colpodellida</taxon>
        <taxon>Chromeraceae</taxon>
        <taxon>Chromera</taxon>
    </lineage>
</organism>
<comment type="catalytic activity">
    <reaction evidence="11">
        <text>adenosine(37) in tRNA(Ala) + H2O + H(+) = inosine(37) in tRNA(Ala) + NH4(+)</text>
        <dbReference type="Rhea" id="RHEA:50968"/>
        <dbReference type="Rhea" id="RHEA-COMP:12855"/>
        <dbReference type="Rhea" id="RHEA-COMP:12856"/>
        <dbReference type="ChEBI" id="CHEBI:15377"/>
        <dbReference type="ChEBI" id="CHEBI:15378"/>
        <dbReference type="ChEBI" id="CHEBI:28938"/>
        <dbReference type="ChEBI" id="CHEBI:74411"/>
        <dbReference type="ChEBI" id="CHEBI:82852"/>
        <dbReference type="EC" id="3.5.4.34"/>
    </reaction>
</comment>
<feature type="compositionally biased region" description="Basic and acidic residues" evidence="12">
    <location>
        <begin position="763"/>
        <end position="774"/>
    </location>
</feature>
<gene>
    <name evidence="14" type="ORF">Cvel_16602</name>
</gene>
<feature type="compositionally biased region" description="Basic and acidic residues" evidence="12">
    <location>
        <begin position="421"/>
        <end position="460"/>
    </location>
</feature>
<protein>
    <recommendedName>
        <fullName evidence="9">tRNA-specific adenosine deaminase 1</fullName>
        <ecNumber evidence="8">3.5.4.34</ecNumber>
    </recommendedName>
    <alternativeName>
        <fullName evidence="10">tRNA-specific adenosine-37 deaminase</fullName>
    </alternativeName>
</protein>
<feature type="region of interest" description="Disordered" evidence="12">
    <location>
        <begin position="820"/>
        <end position="868"/>
    </location>
</feature>
<dbReference type="PANTHER" id="PTHR46516:SF1">
    <property type="entry name" value="TRNA-SPECIFIC ADENOSINE DEAMINASE 1"/>
    <property type="match status" value="1"/>
</dbReference>
<evidence type="ECO:0000256" key="12">
    <source>
        <dbReference type="SAM" id="MobiDB-lite"/>
    </source>
</evidence>
<accession>A0A0G4FFH3</accession>
<evidence type="ECO:0000256" key="10">
    <source>
        <dbReference type="ARBA" id="ARBA00041760"/>
    </source>
</evidence>
<proteinExistence type="inferred from homology"/>
<feature type="region of interest" description="Disordered" evidence="12">
    <location>
        <begin position="680"/>
        <end position="701"/>
    </location>
</feature>
<dbReference type="GO" id="GO:0043829">
    <property type="term" value="F:tRNA-specific adenosine-37 deaminase activity"/>
    <property type="evidence" value="ECO:0007669"/>
    <property type="project" value="UniProtKB-EC"/>
</dbReference>
<keyword evidence="2" id="KW-0479">Metal-binding</keyword>
<feature type="domain" description="A to I editase" evidence="13">
    <location>
        <begin position="92"/>
        <end position="133"/>
    </location>
</feature>
<sequence>MKRGDLGDGKRDGDGDGSSEGPCGCTADEVARKVIEAYEALGGRGKPQGQEWTCVAGVVACTCTDTGIRQEGVATSGKRGKRVATCNMEVVCLATGTKCTGLDRILPDGSVVHDCHAEVLTRRALRLHLWREVGGIVGCLSKATGEIEEKRKREGEHEEGGGEEDTATACAAAVASSSASMKGGMEADFCPVEQQGGAEKGGEGTQGISSSSSSYHANCPTLDSVAALLKTFVSKIGPGVGSKGGTGADCAPSSRAASSVAVPETSPLPPLPLLEVVLERPLPSVGGGGGGGGGGGRQMRKYSSDDLVSLFSSLSFRLRLRKDVRLHFYVSQVPCGEAALVPLPLVEPSFVQSSLSLSLCAGEVQGGRGVSGRNKGTGRAKEGEGSPGRDPKRESGEGDGFLAGGVGETGEGRESEEDTEGRDRERGKMEVSEGKKGVERRTEEKGREKGRGSGREEDVWRTGAKVAFGEEEDPREEGGNFHGRGRLRWKAGRSDLPPRRRTVSFSCSDKLRRWGGLGWQGGILSGVLGRRLALRVSRSRRAERTTRKTFRRGGEGSEQAIVELERGLRSYGVFCRIVSSPGEGSFCSAESSVPISTLVIGGAVFDSKLAKECLVPRTEVPSETRSVRIARTSVVFPRSREAMASEACPPLGRGGKRAKEEKHVDYVDASAFMATDEQGGIGEREKGSGFPPPQSSPSPAAGTSIVWLTASSAIASPCCRFALADFIVSQTGRRHGVKGGKAKKEKTQQEQGVNGKWAVSANQREKTAKSKDTEGVPVSSLLNASPFPPTTTPVLPPHAPMVSKAFTARLATLILSALTPSEKNSPHLPSGLGRQSSPDLSRVSGKRKHEDGDVDRGDVGASDCAPEKEEDRLLKRARGCIADPTDTPTGTDFLQPTGTESQKVGLDGGNFSSQEGSSNRFTYMALKNLGEHYQKAKRTFSLQGGLSGRPLSSVSVLERGSEEDEGTGEVDWECRDGVRDGRADRGGGSEPSLLGKTCPRWPRKVGLPSDHPFVLNSDPGFSFDAFEVDQFPAHFVLDFVT</sequence>
<feature type="region of interest" description="Disordered" evidence="12">
    <location>
        <begin position="194"/>
        <end position="214"/>
    </location>
</feature>
<dbReference type="GO" id="GO:0003723">
    <property type="term" value="F:RNA binding"/>
    <property type="evidence" value="ECO:0007669"/>
    <property type="project" value="InterPro"/>
</dbReference>
<evidence type="ECO:0000256" key="9">
    <source>
        <dbReference type="ARBA" id="ARBA00040502"/>
    </source>
</evidence>
<evidence type="ECO:0000259" key="13">
    <source>
        <dbReference type="PROSITE" id="PS50141"/>
    </source>
</evidence>
<feature type="compositionally biased region" description="Basic residues" evidence="12">
    <location>
        <begin position="732"/>
        <end position="744"/>
    </location>
</feature>
<evidence type="ECO:0000256" key="2">
    <source>
        <dbReference type="ARBA" id="ARBA00022723"/>
    </source>
</evidence>
<dbReference type="InterPro" id="IPR002466">
    <property type="entry name" value="A_deamin"/>
</dbReference>
<keyword evidence="3" id="KW-0378">Hydrolase</keyword>
<dbReference type="PROSITE" id="PS50141">
    <property type="entry name" value="A_DEAMIN_EDITASE"/>
    <property type="match status" value="2"/>
</dbReference>